<dbReference type="CDD" id="cd01392">
    <property type="entry name" value="HTH_LacI"/>
    <property type="match status" value="1"/>
</dbReference>
<dbReference type="PANTHER" id="PTHR30146:SF153">
    <property type="entry name" value="LACTOSE OPERON REPRESSOR"/>
    <property type="match status" value="1"/>
</dbReference>
<dbReference type="SUPFAM" id="SSF47413">
    <property type="entry name" value="lambda repressor-like DNA-binding domains"/>
    <property type="match status" value="1"/>
</dbReference>
<keyword evidence="2" id="KW-0238">DNA-binding</keyword>
<dbReference type="Pfam" id="PF00356">
    <property type="entry name" value="LacI"/>
    <property type="match status" value="1"/>
</dbReference>
<name>A0A0A7I5J8_9BIFI</name>
<accession>A0A0A7I5J8</accession>
<gene>
    <name evidence="5" type="ORF">AH68_02620</name>
</gene>
<evidence type="ECO:0000313" key="6">
    <source>
        <dbReference type="Proteomes" id="UP000030625"/>
    </source>
</evidence>
<dbReference type="GO" id="GO:0000976">
    <property type="term" value="F:transcription cis-regulatory region binding"/>
    <property type="evidence" value="ECO:0007669"/>
    <property type="project" value="TreeGrafter"/>
</dbReference>
<dbReference type="InterPro" id="IPR028082">
    <property type="entry name" value="Peripla_BP_I"/>
</dbReference>
<dbReference type="HOGENOM" id="CLU_037628_6_1_11"/>
<dbReference type="GO" id="GO:0003700">
    <property type="term" value="F:DNA-binding transcription factor activity"/>
    <property type="evidence" value="ECO:0007669"/>
    <property type="project" value="TreeGrafter"/>
</dbReference>
<proteinExistence type="predicted"/>
<dbReference type="PROSITE" id="PS50932">
    <property type="entry name" value="HTH_LACI_2"/>
    <property type="match status" value="1"/>
</dbReference>
<protein>
    <submittedName>
        <fullName evidence="5">LacI family transcriptional regulator</fullName>
    </submittedName>
</protein>
<dbReference type="STRING" id="1447716.AH68_02620"/>
<evidence type="ECO:0000313" key="5">
    <source>
        <dbReference type="EMBL" id="AIZ14119.1"/>
    </source>
</evidence>
<dbReference type="Proteomes" id="UP000030625">
    <property type="component" value="Chromosome"/>
</dbReference>
<evidence type="ECO:0000256" key="1">
    <source>
        <dbReference type="ARBA" id="ARBA00023015"/>
    </source>
</evidence>
<keyword evidence="3" id="KW-0804">Transcription</keyword>
<dbReference type="PANTHER" id="PTHR30146">
    <property type="entry name" value="LACI-RELATED TRANSCRIPTIONAL REPRESSOR"/>
    <property type="match status" value="1"/>
</dbReference>
<dbReference type="AlphaFoldDB" id="A0A0A7I5J8"/>
<feature type="domain" description="HTH lacI-type" evidence="4">
    <location>
        <begin position="2"/>
        <end position="56"/>
    </location>
</feature>
<dbReference type="Gene3D" id="3.40.50.2300">
    <property type="match status" value="2"/>
</dbReference>
<dbReference type="InterPro" id="IPR000843">
    <property type="entry name" value="HTH_LacI"/>
</dbReference>
<evidence type="ECO:0000256" key="2">
    <source>
        <dbReference type="ARBA" id="ARBA00023125"/>
    </source>
</evidence>
<keyword evidence="1" id="KW-0805">Transcription regulation</keyword>
<dbReference type="EMBL" id="CP007456">
    <property type="protein sequence ID" value="AIZ14119.1"/>
    <property type="molecule type" value="Genomic_DNA"/>
</dbReference>
<evidence type="ECO:0000259" key="4">
    <source>
        <dbReference type="PROSITE" id="PS50932"/>
    </source>
</evidence>
<dbReference type="KEGG" id="bka:AH68_02620"/>
<dbReference type="Gene3D" id="1.10.260.40">
    <property type="entry name" value="lambda repressor-like DNA-binding domains"/>
    <property type="match status" value="1"/>
</dbReference>
<dbReference type="OrthoDB" id="252678at2"/>
<reference evidence="5 6" key="1">
    <citation type="journal article" date="2015" name="Genome Announc.">
        <title>Complete and Assembled Genome Sequence of Bifidobacterium kashiwanohense PV20-2, Isolated from the Feces of an Anemic Kenyan Infant.</title>
        <authorList>
            <person name="Vazquez-Gutierrez P."/>
            <person name="Lacroix C."/>
            <person name="Chassard C."/>
            <person name="Klumpp J."/>
            <person name="Jans C."/>
            <person name="Stevens M.J."/>
        </authorList>
    </citation>
    <scope>NUCLEOTIDE SEQUENCE [LARGE SCALE GENOMIC DNA]</scope>
    <source>
        <strain evidence="5 6">PV20-2</strain>
    </source>
</reference>
<dbReference type="RefSeq" id="WP_052189127.1">
    <property type="nucleotide sequence ID" value="NZ_CP007456.1"/>
</dbReference>
<organism evidence="5 6">
    <name type="scientific">Bifidobacterium catenulatum PV20-2</name>
    <dbReference type="NCBI Taxonomy" id="1447716"/>
    <lineage>
        <taxon>Bacteria</taxon>
        <taxon>Bacillati</taxon>
        <taxon>Actinomycetota</taxon>
        <taxon>Actinomycetes</taxon>
        <taxon>Bifidobacteriales</taxon>
        <taxon>Bifidobacteriaceae</taxon>
        <taxon>Bifidobacterium</taxon>
    </lineage>
</organism>
<sequence>MVTAKDVAKRAGVSQATVSYVMSGSRPISEATKKRVHRAMQDLGYVPNANARSLAGGRNNMIAVMVRMDKNTQMAELHPFLTTIVSEAGKRECNVMLMPAEEGVEGLDHLVRQGTIDGVVVFDIEWHDSRLADVAALQVPTVLIGTTEDAHGLPCVDVDYRRIAQLCVNYLAQVGSQRMVLIGDSERGVEKYAFAKFFADESRVVAAVLGMQYDLFVPPYPGWRGMWTFSDTLKELAACHGGIAVRTPEVLGELMQLCAELDIVPGRDVQVVAVYVDGHAERLRYPVTNVDPVPEQVSVETVRELFEQIDGKPCEAVRLVQPHITERDGIDDLDAVAI</sequence>
<dbReference type="SMART" id="SM00354">
    <property type="entry name" value="HTH_LACI"/>
    <property type="match status" value="1"/>
</dbReference>
<dbReference type="InterPro" id="IPR010982">
    <property type="entry name" value="Lambda_DNA-bd_dom_sf"/>
</dbReference>
<dbReference type="SUPFAM" id="SSF53822">
    <property type="entry name" value="Periplasmic binding protein-like I"/>
    <property type="match status" value="1"/>
</dbReference>
<evidence type="ECO:0000256" key="3">
    <source>
        <dbReference type="ARBA" id="ARBA00023163"/>
    </source>
</evidence>